<organism evidence="2 3">
    <name type="scientific">Plutella xylostella</name>
    <name type="common">Diamondback moth</name>
    <name type="synonym">Plutella maculipennis</name>
    <dbReference type="NCBI Taxonomy" id="51655"/>
    <lineage>
        <taxon>Eukaryota</taxon>
        <taxon>Metazoa</taxon>
        <taxon>Ecdysozoa</taxon>
        <taxon>Arthropoda</taxon>
        <taxon>Hexapoda</taxon>
        <taxon>Insecta</taxon>
        <taxon>Pterygota</taxon>
        <taxon>Neoptera</taxon>
        <taxon>Endopterygota</taxon>
        <taxon>Lepidoptera</taxon>
        <taxon>Glossata</taxon>
        <taxon>Ditrysia</taxon>
        <taxon>Yponomeutoidea</taxon>
        <taxon>Plutellidae</taxon>
        <taxon>Plutella</taxon>
    </lineage>
</organism>
<dbReference type="AlphaFoldDB" id="A0A8S4DIQ3"/>
<gene>
    <name evidence="2" type="ORF">PLXY2_LOCUS1994</name>
</gene>
<evidence type="ECO:0000313" key="3">
    <source>
        <dbReference type="Proteomes" id="UP000653454"/>
    </source>
</evidence>
<dbReference type="GO" id="GO:0071897">
    <property type="term" value="P:DNA biosynthetic process"/>
    <property type="evidence" value="ECO:0007669"/>
    <property type="project" value="UniProtKB-ARBA"/>
</dbReference>
<dbReference type="CDD" id="cd01650">
    <property type="entry name" value="RT_nLTR_like"/>
    <property type="match status" value="1"/>
</dbReference>
<protein>
    <submittedName>
        <fullName evidence="2">(diamondback moth) hypothetical protein</fullName>
    </submittedName>
</protein>
<feature type="domain" description="Reverse transcriptase" evidence="1">
    <location>
        <begin position="23"/>
        <end position="294"/>
    </location>
</feature>
<keyword evidence="3" id="KW-1185">Reference proteome</keyword>
<sequence length="508" mass="57071">MNTKILDYFPPILISLYCSLFNKCLTAGLYPNALKKVKVQPVYKGKGEMHVLKFFRPISQIPITSKIFERLISDRLMRHLQDNALMNEQQYAYQCGKSTVDAARDMLSRVMSHLEGRRQVAAIFCDLSRAFELVNHSLLLEKLKAYGVEGNFFSIVSEFLQNRQQCTSVRNIKSDLEYIGDSAVPQGSVMGNNLFLLLVNDLTTASDEAEYVLFADDGCVIVAADKFHELKDKITKVMASLANWFGANGMLLNVEKTNIMHFQRRRVRGHDLDVMCNGQPVPQVDQVKYLGFTVDSALTWSAHIDLACGRLASACFALSRLTPSLSLENLKKAYYGYFHSILTYGIDVWGDAADAYKIFKKQKRAVRIIAGTPWDHHARDLFVKYKILTAPCLYILEVAKYARRNLNSLQTIGDTHNINTRQRHRLCTPARRLAKSDKTLGVLAPKVYNALPSDIKSAPSDAVFIAKLKKLLVGNPVPANPSILAVLIENSLVLQTHSCNTANQFLQD</sequence>
<reference evidence="2" key="1">
    <citation type="submission" date="2020-11" db="EMBL/GenBank/DDBJ databases">
        <authorList>
            <person name="Whiteford S."/>
        </authorList>
    </citation>
    <scope>NUCLEOTIDE SEQUENCE</scope>
</reference>
<proteinExistence type="predicted"/>
<dbReference type="PANTHER" id="PTHR33332">
    <property type="entry name" value="REVERSE TRANSCRIPTASE DOMAIN-CONTAINING PROTEIN"/>
    <property type="match status" value="1"/>
</dbReference>
<dbReference type="SUPFAM" id="SSF56672">
    <property type="entry name" value="DNA/RNA polymerases"/>
    <property type="match status" value="1"/>
</dbReference>
<name>A0A8S4DIQ3_PLUXY</name>
<dbReference type="Proteomes" id="UP000653454">
    <property type="component" value="Unassembled WGS sequence"/>
</dbReference>
<accession>A0A8S4DIQ3</accession>
<dbReference type="InterPro" id="IPR000477">
    <property type="entry name" value="RT_dom"/>
</dbReference>
<dbReference type="InterPro" id="IPR043502">
    <property type="entry name" value="DNA/RNA_pol_sf"/>
</dbReference>
<dbReference type="Pfam" id="PF00078">
    <property type="entry name" value="RVT_1"/>
    <property type="match status" value="1"/>
</dbReference>
<evidence type="ECO:0000259" key="1">
    <source>
        <dbReference type="PROSITE" id="PS50878"/>
    </source>
</evidence>
<comment type="caution">
    <text evidence="2">The sequence shown here is derived from an EMBL/GenBank/DDBJ whole genome shotgun (WGS) entry which is preliminary data.</text>
</comment>
<evidence type="ECO:0000313" key="2">
    <source>
        <dbReference type="EMBL" id="CAG9098857.1"/>
    </source>
</evidence>
<dbReference type="PROSITE" id="PS50878">
    <property type="entry name" value="RT_POL"/>
    <property type="match status" value="1"/>
</dbReference>
<dbReference type="EMBL" id="CAJHNJ030000005">
    <property type="protein sequence ID" value="CAG9098857.1"/>
    <property type="molecule type" value="Genomic_DNA"/>
</dbReference>